<comment type="caution">
    <text evidence="1">The sequence shown here is derived from an EMBL/GenBank/DDBJ whole genome shotgun (WGS) entry which is preliminary data.</text>
</comment>
<dbReference type="EMBL" id="JANRMS010004929">
    <property type="protein sequence ID" value="KAJ3504804.1"/>
    <property type="molecule type" value="Genomic_DNA"/>
</dbReference>
<accession>A0ACC1RBV9</accession>
<keyword evidence="2" id="KW-1185">Reference proteome</keyword>
<name>A0ACC1RBV9_9HYPO</name>
<sequence>MVADSSPKPLRTLGPVEIYFSSRHYLGLYRCVALTCRYTLPPNTPPSNNAILAALANVISAHPMLRVGIINEVTTEAQFVHIPTVNLNELVEFRTVPEEQDYNKTIDDVQAWCHDQMYKNIESRPPWRIIVLRPASNPTFEDVILSFHHSIMDGVGSRQFHEYFLTELNSLAPEAYTSEFHPILSFPEPPSLPEAQEAVLGYTRSLSFWAATIRDEAGPSFLKPAKPVIWAADPVILAHPHKTRVLSVDIPAPIVTSLLTATRSHSTSITALFHALVLASLVSRIPEAPAFASSTPIEMRPYLSSTADPALRNSLRLLISSMLHQFSPSDISAFRAPDADLDALIWHHARSVKIQINKRTAILPADDKCSMLSYVTDWQSYWNKREGKLSDKSWEVSNVGRLQIPTARDGERSISRALFTNGPMVSGGPMSISVASVPDGVLTLGISWNKDIVQEELMSGLANDLEAFMKRCHETGKFVA</sequence>
<reference evidence="1" key="1">
    <citation type="submission" date="2022-08" db="EMBL/GenBank/DDBJ databases">
        <title>Genome Sequence of Fusarium decemcellulare.</title>
        <authorList>
            <person name="Buettner E."/>
        </authorList>
    </citation>
    <scope>NUCLEOTIDE SEQUENCE</scope>
    <source>
        <strain evidence="1">Babe19</strain>
    </source>
</reference>
<evidence type="ECO:0000313" key="2">
    <source>
        <dbReference type="Proteomes" id="UP001148629"/>
    </source>
</evidence>
<organism evidence="1 2">
    <name type="scientific">Fusarium decemcellulare</name>
    <dbReference type="NCBI Taxonomy" id="57161"/>
    <lineage>
        <taxon>Eukaryota</taxon>
        <taxon>Fungi</taxon>
        <taxon>Dikarya</taxon>
        <taxon>Ascomycota</taxon>
        <taxon>Pezizomycotina</taxon>
        <taxon>Sordariomycetes</taxon>
        <taxon>Hypocreomycetidae</taxon>
        <taxon>Hypocreales</taxon>
        <taxon>Nectriaceae</taxon>
        <taxon>Fusarium</taxon>
        <taxon>Fusarium decemcellulare species complex</taxon>
    </lineage>
</organism>
<dbReference type="Proteomes" id="UP001148629">
    <property type="component" value="Unassembled WGS sequence"/>
</dbReference>
<gene>
    <name evidence="1" type="ORF">NM208_g16285</name>
</gene>
<proteinExistence type="predicted"/>
<evidence type="ECO:0000313" key="1">
    <source>
        <dbReference type="EMBL" id="KAJ3504804.1"/>
    </source>
</evidence>
<protein>
    <submittedName>
        <fullName evidence="1">Uncharacterized protein</fullName>
    </submittedName>
</protein>